<evidence type="ECO:0000313" key="5">
    <source>
        <dbReference type="Proteomes" id="UP000177062"/>
    </source>
</evidence>
<accession>A0A1G1YW49</accession>
<reference evidence="4 5" key="1">
    <citation type="journal article" date="2016" name="Nat. Commun.">
        <title>Thousands of microbial genomes shed light on interconnected biogeochemical processes in an aquifer system.</title>
        <authorList>
            <person name="Anantharaman K."/>
            <person name="Brown C.T."/>
            <person name="Hug L.A."/>
            <person name="Sharon I."/>
            <person name="Castelle C.J."/>
            <person name="Probst A.J."/>
            <person name="Thomas B.C."/>
            <person name="Singh A."/>
            <person name="Wilkins M.J."/>
            <person name="Karaoz U."/>
            <person name="Brodie E.L."/>
            <person name="Williams K.H."/>
            <person name="Hubbard S.S."/>
            <person name="Banfield J.F."/>
        </authorList>
    </citation>
    <scope>NUCLEOTIDE SEQUENCE [LARGE SCALE GENOMIC DNA]</scope>
</reference>
<feature type="domain" description="HTH deoR-type" evidence="3">
    <location>
        <begin position="131"/>
        <end position="179"/>
    </location>
</feature>
<proteinExistence type="predicted"/>
<evidence type="ECO:0000259" key="3">
    <source>
        <dbReference type="Pfam" id="PF08220"/>
    </source>
</evidence>
<protein>
    <recommendedName>
        <fullName evidence="3">HTH deoR-type domain-containing protein</fullName>
    </recommendedName>
</protein>
<dbReference type="GO" id="GO:0003700">
    <property type="term" value="F:DNA-binding transcription factor activity"/>
    <property type="evidence" value="ECO:0007669"/>
    <property type="project" value="InterPro"/>
</dbReference>
<organism evidence="4 5">
    <name type="scientific">Candidatus Colwellbacteria bacterium RBG_13_48_8</name>
    <dbReference type="NCBI Taxonomy" id="1797685"/>
    <lineage>
        <taxon>Bacteria</taxon>
        <taxon>Candidatus Colwelliibacteriota</taxon>
    </lineage>
</organism>
<evidence type="ECO:0000256" key="2">
    <source>
        <dbReference type="ARBA" id="ARBA00023163"/>
    </source>
</evidence>
<dbReference type="EMBL" id="MHIT01000024">
    <property type="protein sequence ID" value="OGY56605.1"/>
    <property type="molecule type" value="Genomic_DNA"/>
</dbReference>
<name>A0A1G1YW49_9BACT</name>
<comment type="caution">
    <text evidence="4">The sequence shown here is derived from an EMBL/GenBank/DDBJ whole genome shotgun (WGS) entry which is preliminary data.</text>
</comment>
<sequence length="226" mass="25091">MPQGSYIARLAHDISFAVFRVAAVLNHDHLRNGLEKAAVELVATLDESSLARLERLVDLSHSIGLLGQVNYEVLSREMVNLRQLMGEEFNRQNQGEVDLASLLGKGNRKLPFTTNSLPSKRQFEGKSASKRQKEILGYLKQLPHGCRINEVTQNFPKVSGRTLRNDISTLVDKRLVERVGKGGPYSYLRAVAESQLDEGVGLPRENGEEIIFLSGSPSVVDEPENL</sequence>
<dbReference type="Pfam" id="PF08220">
    <property type="entry name" value="HTH_DeoR"/>
    <property type="match status" value="1"/>
</dbReference>
<gene>
    <name evidence="4" type="ORF">A2Y84_01985</name>
</gene>
<evidence type="ECO:0000313" key="4">
    <source>
        <dbReference type="EMBL" id="OGY56605.1"/>
    </source>
</evidence>
<keyword evidence="1" id="KW-0805">Transcription regulation</keyword>
<keyword evidence="2" id="KW-0804">Transcription</keyword>
<dbReference type="AlphaFoldDB" id="A0A1G1YW49"/>
<evidence type="ECO:0000256" key="1">
    <source>
        <dbReference type="ARBA" id="ARBA00023015"/>
    </source>
</evidence>
<dbReference type="InterPro" id="IPR001034">
    <property type="entry name" value="DeoR_HTH"/>
</dbReference>
<dbReference type="Proteomes" id="UP000177062">
    <property type="component" value="Unassembled WGS sequence"/>
</dbReference>